<dbReference type="GeneID" id="27421836"/>
<dbReference type="RefSeq" id="XP_016289902.1">
    <property type="nucleotide sequence ID" value="XM_016439127.1"/>
</dbReference>
<dbReference type="HOGENOM" id="CLU_2005395_0_0_1"/>
<evidence type="ECO:0000313" key="2">
    <source>
        <dbReference type="EMBL" id="EST04913.1"/>
    </source>
</evidence>
<organism evidence="2 3">
    <name type="scientific">Kalmanozyma brasiliensis (strain GHG001)</name>
    <name type="common">Yeast</name>
    <name type="synonym">Pseudozyma brasiliensis</name>
    <dbReference type="NCBI Taxonomy" id="1365824"/>
    <lineage>
        <taxon>Eukaryota</taxon>
        <taxon>Fungi</taxon>
        <taxon>Dikarya</taxon>
        <taxon>Basidiomycota</taxon>
        <taxon>Ustilaginomycotina</taxon>
        <taxon>Ustilaginomycetes</taxon>
        <taxon>Ustilaginales</taxon>
        <taxon>Ustilaginaceae</taxon>
        <taxon>Kalmanozyma</taxon>
    </lineage>
</organism>
<keyword evidence="3" id="KW-1185">Reference proteome</keyword>
<dbReference type="OrthoDB" id="2550916at2759"/>
<feature type="compositionally biased region" description="Basic and acidic residues" evidence="1">
    <location>
        <begin position="116"/>
        <end position="126"/>
    </location>
</feature>
<feature type="compositionally biased region" description="Polar residues" evidence="1">
    <location>
        <begin position="85"/>
        <end position="97"/>
    </location>
</feature>
<name>V5EPP1_KALBG</name>
<evidence type="ECO:0008006" key="4">
    <source>
        <dbReference type="Google" id="ProtNLM"/>
    </source>
</evidence>
<proteinExistence type="predicted"/>
<evidence type="ECO:0000313" key="3">
    <source>
        <dbReference type="Proteomes" id="UP000019377"/>
    </source>
</evidence>
<dbReference type="Proteomes" id="UP000019377">
    <property type="component" value="Unassembled WGS sequence"/>
</dbReference>
<gene>
    <name evidence="2" type="ORF">PSEUBRA_SCAF7g04455</name>
</gene>
<dbReference type="AlphaFoldDB" id="V5EPP1"/>
<dbReference type="eggNOG" id="ENOG502R42Q">
    <property type="taxonomic scope" value="Eukaryota"/>
</dbReference>
<feature type="region of interest" description="Disordered" evidence="1">
    <location>
        <begin position="84"/>
        <end position="126"/>
    </location>
</feature>
<sequence>MKDDPAEEGVQKKFDDKKNDQPWTDGERSFIVNHVLTHVLANAGYGNIFSEVSELLIKEGYPARGRQAYQDQWRRKISKDLLSIYGSQDPATPRTPTKASGSGKAGGSPSKRKRKEEKDIKKDEQP</sequence>
<accession>V5EPP1</accession>
<reference evidence="3" key="1">
    <citation type="journal article" date="2013" name="Genome Announc.">
        <title>Draft genome sequence of Pseudozyma brasiliensis sp. nov. strain GHG001, a high producer of endo-1,4-xylanase isolated from an insect pest of sugarcane.</title>
        <authorList>
            <person name="Oliveira J.V.D.C."/>
            <person name="dos Santos R.A.C."/>
            <person name="Borges T.A."/>
            <person name="Riano-Pachon D.M."/>
            <person name="Goldman G.H."/>
        </authorList>
    </citation>
    <scope>NUCLEOTIDE SEQUENCE [LARGE SCALE GENOMIC DNA]</scope>
    <source>
        <strain evidence="3">GHG001</strain>
    </source>
</reference>
<feature type="region of interest" description="Disordered" evidence="1">
    <location>
        <begin position="1"/>
        <end position="25"/>
    </location>
</feature>
<protein>
    <recommendedName>
        <fullName evidence="4">Myb-like domain-containing protein</fullName>
    </recommendedName>
</protein>
<dbReference type="EMBL" id="KI545893">
    <property type="protein sequence ID" value="EST04913.1"/>
    <property type="molecule type" value="Genomic_DNA"/>
</dbReference>
<evidence type="ECO:0000256" key="1">
    <source>
        <dbReference type="SAM" id="MobiDB-lite"/>
    </source>
</evidence>